<proteinExistence type="predicted"/>
<accession>A0A9P5BXL2</accession>
<dbReference type="Proteomes" id="UP000758155">
    <property type="component" value="Unassembled WGS sequence"/>
</dbReference>
<keyword evidence="2" id="KW-1185">Reference proteome</keyword>
<evidence type="ECO:0000313" key="1">
    <source>
        <dbReference type="EMBL" id="KAF3033428.1"/>
    </source>
</evidence>
<dbReference type="EMBL" id="SWKV01000081">
    <property type="protein sequence ID" value="KAF3033428.1"/>
    <property type="molecule type" value="Genomic_DNA"/>
</dbReference>
<sequence length="177" mass="19405">MFPDLASQQSFNGVAIDQVFWTFNTTPNAVEALVQPVTAQLNPRNSSNSFAEISFSTFTFNNYISFCSTIFGDNVARGESVTSSRLLGRRELVMTFLGIAMSSQSATKGTYAIIGLQGGPEIRDTSKVRWGALLPAWRIAYLQFISKRATIDSITAVSPNQTLDGAAKWYGENREPT</sequence>
<protein>
    <submittedName>
        <fullName evidence="1">Uncharacterized protein</fullName>
    </submittedName>
</protein>
<evidence type="ECO:0000313" key="2">
    <source>
        <dbReference type="Proteomes" id="UP000758155"/>
    </source>
</evidence>
<comment type="caution">
    <text evidence="1">The sequence shown here is derived from an EMBL/GenBank/DDBJ whole genome shotgun (WGS) entry which is preliminary data.</text>
</comment>
<organism evidence="1 2">
    <name type="scientific">Didymella heteroderae</name>
    <dbReference type="NCBI Taxonomy" id="1769908"/>
    <lineage>
        <taxon>Eukaryota</taxon>
        <taxon>Fungi</taxon>
        <taxon>Dikarya</taxon>
        <taxon>Ascomycota</taxon>
        <taxon>Pezizomycotina</taxon>
        <taxon>Dothideomycetes</taxon>
        <taxon>Pleosporomycetidae</taxon>
        <taxon>Pleosporales</taxon>
        <taxon>Pleosporineae</taxon>
        <taxon>Didymellaceae</taxon>
        <taxon>Didymella</taxon>
    </lineage>
</organism>
<name>A0A9P5BXL2_9PLEO</name>
<gene>
    <name evidence="1" type="ORF">E8E12_002856</name>
</gene>
<dbReference type="AlphaFoldDB" id="A0A9P5BXL2"/>
<dbReference type="OrthoDB" id="9983560at2759"/>
<reference evidence="1" key="1">
    <citation type="submission" date="2019-04" db="EMBL/GenBank/DDBJ databases">
        <title>Sequencing of skin fungus with MAO and IRED activity.</title>
        <authorList>
            <person name="Marsaioli A.J."/>
            <person name="Bonatto J.M.C."/>
            <person name="Reis Junior O."/>
        </authorList>
    </citation>
    <scope>NUCLEOTIDE SEQUENCE</scope>
    <source>
        <strain evidence="1">28M1</strain>
    </source>
</reference>